<sequence length="1149" mass="126948">MELEFIEHNLELNQIHSKLPNNPLANLTNMSSNKKDKSRSLSAPFKKLLKRVSSRSSSPVPIDQSDSNLSMNLSRESKLVAMPAPPVHSTSSPALSGAARQQSICPSKTLGSGSGQKAEGLGENHPSDGGIPAAPTITITGTQYSARTSFENRGDSNKEKADEGAGASVLEEPSTDQATALAYEGLKEGLRLVIRCTDAFPFVKSAMQGFLEVFERYDAVTGVPDDLADLKEKLDALASILQENEVLAIRDCLSGLARTFEEKIKIIGAKLERTVGVRIIESTKDVEFLSREIRSLTFAIEIVMMDVNLKTHGMVSDLHHIALLDKLKYVEGAGFDHEDRQGCANGTRMLLLADLLTWATELKSELVFWLNGMAGTGKSAVAETFCNLLAGKGILGSSFFCSRKTSDRRKVNLIFPSLELVRVLQNCLDPTGMDLEKQFKTLLIEPARIAFARHSGCIVLVVDALDECEDQQAAEKFLKIILREKSSGVLRFFVTSRPETKIRKGFSTGVYAGVRLQDIEAHIVKADIRVYLLAAFEGIDDLQSEYDGPWPPVELDTIVENSGNLFIYAATAVKYISDERGDPIERLRKYASIAPPSNAVEAIDEVYLFILRDTFHQLDNDEQQRVQLCLQTVVCAFEPLSVAMYSVLLGMSVLQVRRAFASLHSVVQMPEDKMNDLKIVLYHASFPDYLTIIQPNLVPEIVAIKIEQFFLQKFLYWLEVLSVTNQAQEFATFISKHLVAIKLSAPHIYLSALPWVALNSFLGQNFLSKFSHLPKIIDSKEPDAWEPLVIQLHGHTDWVNTIAYSPDGKHLASGSGDETIRIWNAETGQQTLQINIEKMNAIFDIALSSDGQYIISGSSNDIVQIWDANTGLEAFPPLEGHTAVVFTVATSADKKYLASGSDDNTVRFWDFQTKALLFKGEHQDTVNYVEFSPTSKFLASASDDGNIKIWSMETYKEVKTLKGHTDSVLILSYSQDGNYLVSSGDDKTIRVWNTKTGKQKFKAMKGHEESVNAVCFSPDQKIIASASDDFTIRFWDAETGKAAGQTLKNHDDEVNCIAYSHSGKYFASGSSDKRVIVWEGQFIVSGSDDDTVRIWDANTGEPKLKPLLGHDDAVVSVAISSDEKYIASGSSDMTVRLWDFYTGKQTASS</sequence>
<dbReference type="PROSITE" id="PS50082">
    <property type="entry name" value="WD_REPEATS_2"/>
    <property type="match status" value="9"/>
</dbReference>
<evidence type="ECO:0000256" key="1">
    <source>
        <dbReference type="ARBA" id="ARBA00022574"/>
    </source>
</evidence>
<feature type="repeat" description="WD" evidence="3">
    <location>
        <begin position="1047"/>
        <end position="1079"/>
    </location>
</feature>
<proteinExistence type="predicted"/>
<dbReference type="SUPFAM" id="SSF50978">
    <property type="entry name" value="WD40 repeat-like"/>
    <property type="match status" value="2"/>
</dbReference>
<dbReference type="InterPro" id="IPR036322">
    <property type="entry name" value="WD40_repeat_dom_sf"/>
</dbReference>
<dbReference type="PANTHER" id="PTHR22847">
    <property type="entry name" value="WD40 REPEAT PROTEIN"/>
    <property type="match status" value="1"/>
</dbReference>
<evidence type="ECO:0000256" key="4">
    <source>
        <dbReference type="SAM" id="MobiDB-lite"/>
    </source>
</evidence>
<dbReference type="Pfam" id="PF23414">
    <property type="entry name" value="Beta-prop_EML_2"/>
    <property type="match status" value="1"/>
</dbReference>
<feature type="region of interest" description="Disordered" evidence="4">
    <location>
        <begin position="149"/>
        <end position="174"/>
    </location>
</feature>
<dbReference type="InterPro" id="IPR019775">
    <property type="entry name" value="WD40_repeat_CS"/>
</dbReference>
<dbReference type="InterPro" id="IPR020472">
    <property type="entry name" value="WD40_PAC1"/>
</dbReference>
<dbReference type="Gene3D" id="3.40.50.300">
    <property type="entry name" value="P-loop containing nucleotide triphosphate hydrolases"/>
    <property type="match status" value="1"/>
</dbReference>
<feature type="repeat" description="WD" evidence="3">
    <location>
        <begin position="1080"/>
        <end position="1105"/>
    </location>
</feature>
<dbReference type="Gene3D" id="2.130.10.10">
    <property type="entry name" value="YVTN repeat-like/Quinoprotein amine dehydrogenase"/>
    <property type="match status" value="4"/>
</dbReference>
<keyword evidence="2" id="KW-0677">Repeat</keyword>
<dbReference type="InterPro" id="IPR015943">
    <property type="entry name" value="WD40/YVTN_repeat-like_dom_sf"/>
</dbReference>
<feature type="repeat" description="WD" evidence="3">
    <location>
        <begin position="792"/>
        <end position="833"/>
    </location>
</feature>
<keyword evidence="8" id="KW-1185">Reference proteome</keyword>
<dbReference type="OrthoDB" id="3027122at2759"/>
<dbReference type="AlphaFoldDB" id="A0A8H5F0B2"/>
<evidence type="ECO:0000259" key="5">
    <source>
        <dbReference type="Pfam" id="PF23414"/>
    </source>
</evidence>
<dbReference type="Pfam" id="PF24883">
    <property type="entry name" value="NPHP3_N"/>
    <property type="match status" value="1"/>
</dbReference>
<feature type="compositionally biased region" description="Polar residues" evidence="4">
    <location>
        <begin position="88"/>
        <end position="111"/>
    </location>
</feature>
<feature type="domain" description="Nephrocystin 3-like N-terminal" evidence="6">
    <location>
        <begin position="355"/>
        <end position="497"/>
    </location>
</feature>
<evidence type="ECO:0000259" key="6">
    <source>
        <dbReference type="Pfam" id="PF24883"/>
    </source>
</evidence>
<evidence type="ECO:0000256" key="3">
    <source>
        <dbReference type="PROSITE-ProRule" id="PRU00221"/>
    </source>
</evidence>
<protein>
    <recommendedName>
        <fullName evidence="9">NACHT domain-containing protein</fullName>
    </recommendedName>
</protein>
<dbReference type="PANTHER" id="PTHR22847:SF637">
    <property type="entry name" value="WD REPEAT DOMAIN 5B"/>
    <property type="match status" value="1"/>
</dbReference>
<feature type="repeat" description="WD" evidence="3">
    <location>
        <begin position="919"/>
        <end position="960"/>
    </location>
</feature>
<accession>A0A8H5F0B2</accession>
<dbReference type="GO" id="GO:1990234">
    <property type="term" value="C:transferase complex"/>
    <property type="evidence" value="ECO:0007669"/>
    <property type="project" value="UniProtKB-ARBA"/>
</dbReference>
<dbReference type="InterPro" id="IPR056884">
    <property type="entry name" value="NPHP3-like_N"/>
</dbReference>
<dbReference type="InterPro" id="IPR027417">
    <property type="entry name" value="P-loop_NTPase"/>
</dbReference>
<feature type="compositionally biased region" description="Basic and acidic residues" evidence="4">
    <location>
        <begin position="150"/>
        <end position="163"/>
    </location>
</feature>
<dbReference type="PRINTS" id="PR00320">
    <property type="entry name" value="GPROTEINBRPT"/>
</dbReference>
<name>A0A8H5F0B2_9AGAR</name>
<evidence type="ECO:0000313" key="8">
    <source>
        <dbReference type="Proteomes" id="UP000567179"/>
    </source>
</evidence>
<dbReference type="Proteomes" id="UP000567179">
    <property type="component" value="Unassembled WGS sequence"/>
</dbReference>
<dbReference type="SMART" id="SM00320">
    <property type="entry name" value="WD40"/>
    <property type="match status" value="8"/>
</dbReference>
<keyword evidence="1 3" id="KW-0853">WD repeat</keyword>
<dbReference type="Pfam" id="PF00400">
    <property type="entry name" value="WD40"/>
    <property type="match status" value="5"/>
</dbReference>
<feature type="repeat" description="WD" evidence="3">
    <location>
        <begin position="1107"/>
        <end position="1148"/>
    </location>
</feature>
<feature type="repeat" description="WD" evidence="3">
    <location>
        <begin position="878"/>
        <end position="919"/>
    </location>
</feature>
<feature type="repeat" description="WD" evidence="3">
    <location>
        <begin position="961"/>
        <end position="1002"/>
    </location>
</feature>
<dbReference type="EMBL" id="JAACJJ010000030">
    <property type="protein sequence ID" value="KAF5318822.1"/>
    <property type="molecule type" value="Genomic_DNA"/>
</dbReference>
<evidence type="ECO:0000256" key="2">
    <source>
        <dbReference type="ARBA" id="ARBA00022737"/>
    </source>
</evidence>
<reference evidence="7 8" key="1">
    <citation type="journal article" date="2020" name="ISME J.">
        <title>Uncovering the hidden diversity of litter-decomposition mechanisms in mushroom-forming fungi.</title>
        <authorList>
            <person name="Floudas D."/>
            <person name="Bentzer J."/>
            <person name="Ahren D."/>
            <person name="Johansson T."/>
            <person name="Persson P."/>
            <person name="Tunlid A."/>
        </authorList>
    </citation>
    <scope>NUCLEOTIDE SEQUENCE [LARGE SCALE GENOMIC DNA]</scope>
    <source>
        <strain evidence="7 8">CBS 101986</strain>
    </source>
</reference>
<dbReference type="SUPFAM" id="SSF52540">
    <property type="entry name" value="P-loop containing nucleoside triphosphate hydrolases"/>
    <property type="match status" value="1"/>
</dbReference>
<dbReference type="InterPro" id="IPR001680">
    <property type="entry name" value="WD40_rpt"/>
</dbReference>
<dbReference type="PROSITE" id="PS50294">
    <property type="entry name" value="WD_REPEATS_REGION"/>
    <property type="match status" value="7"/>
</dbReference>
<dbReference type="CDD" id="cd00200">
    <property type="entry name" value="WD40"/>
    <property type="match status" value="1"/>
</dbReference>
<feature type="region of interest" description="Disordered" evidence="4">
    <location>
        <begin position="50"/>
        <end position="70"/>
    </location>
</feature>
<gene>
    <name evidence="7" type="ORF">D9619_010801</name>
</gene>
<evidence type="ECO:0000313" key="7">
    <source>
        <dbReference type="EMBL" id="KAF5318822.1"/>
    </source>
</evidence>
<organism evidence="7 8">
    <name type="scientific">Psilocybe cf. subviscida</name>
    <dbReference type="NCBI Taxonomy" id="2480587"/>
    <lineage>
        <taxon>Eukaryota</taxon>
        <taxon>Fungi</taxon>
        <taxon>Dikarya</taxon>
        <taxon>Basidiomycota</taxon>
        <taxon>Agaricomycotina</taxon>
        <taxon>Agaricomycetes</taxon>
        <taxon>Agaricomycetidae</taxon>
        <taxon>Agaricales</taxon>
        <taxon>Agaricineae</taxon>
        <taxon>Strophariaceae</taxon>
        <taxon>Psilocybe</taxon>
    </lineage>
</organism>
<dbReference type="InterPro" id="IPR055442">
    <property type="entry name" value="Beta-prop_EML-like_2nd"/>
</dbReference>
<dbReference type="PROSITE" id="PS00678">
    <property type="entry name" value="WD_REPEATS_1"/>
    <property type="match status" value="7"/>
</dbReference>
<feature type="repeat" description="WD" evidence="3">
    <location>
        <begin position="1004"/>
        <end position="1045"/>
    </location>
</feature>
<feature type="domain" description="EML-like second beta-propeller" evidence="5">
    <location>
        <begin position="886"/>
        <end position="1042"/>
    </location>
</feature>
<evidence type="ECO:0008006" key="9">
    <source>
        <dbReference type="Google" id="ProtNLM"/>
    </source>
</evidence>
<comment type="caution">
    <text evidence="7">The sequence shown here is derived from an EMBL/GenBank/DDBJ whole genome shotgun (WGS) entry which is preliminary data.</text>
</comment>
<feature type="region of interest" description="Disordered" evidence="4">
    <location>
        <begin position="82"/>
        <end position="130"/>
    </location>
</feature>
<feature type="repeat" description="WD" evidence="3">
    <location>
        <begin position="840"/>
        <end position="871"/>
    </location>
</feature>